<name>A0A371E813_MUCPR</name>
<evidence type="ECO:0000313" key="2">
    <source>
        <dbReference type="EMBL" id="RDX62171.1"/>
    </source>
</evidence>
<accession>A0A371E813</accession>
<organism evidence="2 3">
    <name type="scientific">Mucuna pruriens</name>
    <name type="common">Velvet bean</name>
    <name type="synonym">Dolichos pruriens</name>
    <dbReference type="NCBI Taxonomy" id="157652"/>
    <lineage>
        <taxon>Eukaryota</taxon>
        <taxon>Viridiplantae</taxon>
        <taxon>Streptophyta</taxon>
        <taxon>Embryophyta</taxon>
        <taxon>Tracheophyta</taxon>
        <taxon>Spermatophyta</taxon>
        <taxon>Magnoliopsida</taxon>
        <taxon>eudicotyledons</taxon>
        <taxon>Gunneridae</taxon>
        <taxon>Pentapetalae</taxon>
        <taxon>rosids</taxon>
        <taxon>fabids</taxon>
        <taxon>Fabales</taxon>
        <taxon>Fabaceae</taxon>
        <taxon>Papilionoideae</taxon>
        <taxon>50 kb inversion clade</taxon>
        <taxon>NPAAA clade</taxon>
        <taxon>indigoferoid/millettioid clade</taxon>
        <taxon>Phaseoleae</taxon>
        <taxon>Mucuna</taxon>
    </lineage>
</organism>
<gene>
    <name evidence="2" type="ORF">CR513_59524</name>
</gene>
<protein>
    <submittedName>
        <fullName evidence="2">Uncharacterized protein</fullName>
    </submittedName>
</protein>
<dbReference type="EMBL" id="QJKJ01015643">
    <property type="protein sequence ID" value="RDX62171.1"/>
    <property type="molecule type" value="Genomic_DNA"/>
</dbReference>
<reference evidence="2" key="1">
    <citation type="submission" date="2018-05" db="EMBL/GenBank/DDBJ databases">
        <title>Draft genome of Mucuna pruriens seed.</title>
        <authorList>
            <person name="Nnadi N.E."/>
            <person name="Vos R."/>
            <person name="Hasami M.H."/>
            <person name="Devisetty U.K."/>
            <person name="Aguiy J.C."/>
        </authorList>
    </citation>
    <scope>NUCLEOTIDE SEQUENCE [LARGE SCALE GENOMIC DNA]</scope>
    <source>
        <strain evidence="2">JCA_2017</strain>
    </source>
</reference>
<proteinExistence type="predicted"/>
<evidence type="ECO:0000313" key="3">
    <source>
        <dbReference type="Proteomes" id="UP000257109"/>
    </source>
</evidence>
<evidence type="ECO:0000256" key="1">
    <source>
        <dbReference type="SAM" id="MobiDB-lite"/>
    </source>
</evidence>
<dbReference type="Proteomes" id="UP000257109">
    <property type="component" value="Unassembled WGS sequence"/>
</dbReference>
<keyword evidence="3" id="KW-1185">Reference proteome</keyword>
<feature type="compositionally biased region" description="Basic and acidic residues" evidence="1">
    <location>
        <begin position="60"/>
        <end position="69"/>
    </location>
</feature>
<sequence>MPPQGNYPSLEDLMKQLATIPVEYDRHHPRPQNANRTVSQHCKPFKVSRIQQPSFSNNSKSERERKCSYVEKRKGITSIAKTNRSRF</sequence>
<dbReference type="AlphaFoldDB" id="A0A371E813"/>
<feature type="region of interest" description="Disordered" evidence="1">
    <location>
        <begin position="26"/>
        <end position="69"/>
    </location>
</feature>
<feature type="non-terminal residue" evidence="2">
    <location>
        <position position="1"/>
    </location>
</feature>
<comment type="caution">
    <text evidence="2">The sequence shown here is derived from an EMBL/GenBank/DDBJ whole genome shotgun (WGS) entry which is preliminary data.</text>
</comment>
<feature type="compositionally biased region" description="Polar residues" evidence="1">
    <location>
        <begin position="49"/>
        <end position="59"/>
    </location>
</feature>